<reference evidence="2" key="1">
    <citation type="journal article" date="2023" name="Hortic. Res.">
        <title>A chromosome-level phased genome enabling allele-level studies in sweet orange: a case study on citrus Huanglongbing tolerance.</title>
        <authorList>
            <person name="Wu B."/>
            <person name="Yu Q."/>
            <person name="Deng Z."/>
            <person name="Duan Y."/>
            <person name="Luo F."/>
            <person name="Gmitter F. Jr."/>
        </authorList>
    </citation>
    <scope>NUCLEOTIDE SEQUENCE [LARGE SCALE GENOMIC DNA]</scope>
    <source>
        <strain evidence="2">cv. Valencia</strain>
    </source>
</reference>
<dbReference type="EMBL" id="CM039170">
    <property type="protein sequence ID" value="KAH9801520.1"/>
    <property type="molecule type" value="Genomic_DNA"/>
</dbReference>
<accession>A0ACB8NVX0</accession>
<name>A0ACB8NVX0_CITSI</name>
<gene>
    <name evidence="1" type="ORF">KPL71_001067</name>
</gene>
<evidence type="ECO:0000313" key="1">
    <source>
        <dbReference type="EMBL" id="KAH9801520.1"/>
    </source>
</evidence>
<protein>
    <submittedName>
        <fullName evidence="1">Integrase catalytic domain-containing protein</fullName>
    </submittedName>
</protein>
<comment type="caution">
    <text evidence="1">The sequence shown here is derived from an EMBL/GenBank/DDBJ whole genome shotgun (WGS) entry which is preliminary data.</text>
</comment>
<dbReference type="Proteomes" id="UP000829398">
    <property type="component" value="Chromosome 1"/>
</dbReference>
<organism evidence="1 2">
    <name type="scientific">Citrus sinensis</name>
    <name type="common">Sweet orange</name>
    <name type="synonym">Citrus aurantium var. sinensis</name>
    <dbReference type="NCBI Taxonomy" id="2711"/>
    <lineage>
        <taxon>Eukaryota</taxon>
        <taxon>Viridiplantae</taxon>
        <taxon>Streptophyta</taxon>
        <taxon>Embryophyta</taxon>
        <taxon>Tracheophyta</taxon>
        <taxon>Spermatophyta</taxon>
        <taxon>Magnoliopsida</taxon>
        <taxon>eudicotyledons</taxon>
        <taxon>Gunneridae</taxon>
        <taxon>Pentapetalae</taxon>
        <taxon>rosids</taxon>
        <taxon>malvids</taxon>
        <taxon>Sapindales</taxon>
        <taxon>Rutaceae</taxon>
        <taxon>Aurantioideae</taxon>
        <taxon>Citrus</taxon>
    </lineage>
</organism>
<sequence length="649" mass="74053">MATNKERIERVEAEIRGLQDKMNQIELGLMDKLHHLEEVFSKLPDSISTSRGTTKESERNRQQLPSHVAKLEFPRYAGDDPTEWFNRVLQFFDYQKTMDDQKVALASFYFEECEDFDEALSHVKQTGTLRNYQKKFERLGNRVHGWTQKALVGAFMGGLKPEISEEIWIEVEIDENTNEEPTGGVNQTDLDESKDLQITYYVLTGSAAPQTMHVLAKIGSYEIMVLINNRSTHNFISTRLANQLQLPIKPTTTFFVQVVNSEKLTCQGKLEKELEYLGHIVTCNNMKMDERKVAAMVSWPKPQNITELRGFLGLTGYYRKFVKGCETCERVKATTLKPAGLLQSLPIPFQLWDDISIDFIEGLPSSQGKDAIIVVVDRLSKSTHFISLTHPFTAKTVAEKFIDGVVKLHGMPKSILSDRDPIFVSKFWQEFFTLSGTHLKMSSAYHPQTDGETEVVNRCLEQYLRCFAHQWPRKWSFYLAWAEFWYNTTYHVSASMTPFQAQHGRLPPTVPNYQVGTSPMHEVDKALLSRDELLSQLKRNLAAAANRMKQSANKGRRDVEFKEGDMSSVFKGTHQKLANRYFGPYKILHKVGTVAYKLQLPEGAKIHHVFHVSLLKKVMGESTTATVELSPIDDKGVIMLQPESIVDTH</sequence>
<keyword evidence="2" id="KW-1185">Reference proteome</keyword>
<evidence type="ECO:0000313" key="2">
    <source>
        <dbReference type="Proteomes" id="UP000829398"/>
    </source>
</evidence>
<proteinExistence type="predicted"/>